<reference evidence="2 3" key="1">
    <citation type="submission" date="2019-07" db="EMBL/GenBank/DDBJ databases">
        <title>Sphingomonas solaris sp. nov., isolated from a solar panel from Boston, Massachusetts.</title>
        <authorList>
            <person name="Tanner K."/>
            <person name="Pascual J."/>
            <person name="Mancuso C."/>
            <person name="Pereto J."/>
            <person name="Khalil A."/>
            <person name="Vilanova C."/>
        </authorList>
    </citation>
    <scope>NUCLEOTIDE SEQUENCE [LARGE SCALE GENOMIC DNA]</scope>
    <source>
        <strain evidence="2 3">R4DWN</strain>
    </source>
</reference>
<gene>
    <name evidence="2" type="ORF">FOY91_20645</name>
</gene>
<dbReference type="OrthoDB" id="7206106at2"/>
<dbReference type="Gene3D" id="2.40.50.90">
    <property type="match status" value="1"/>
</dbReference>
<sequence length="123" mass="12867">MILALLAAAAFTCANPVAGDGDGLRCGSRKVRIAGIDAPELHGCRGRPGRRCVAGDGQGAKRKMAALVAGQRLRCTPVSRSYDRVVAQCRLPDGRDLSCAAIGAGIARRWASYDRSGRLRACG</sequence>
<comment type="caution">
    <text evidence="2">The sequence shown here is derived from an EMBL/GenBank/DDBJ whole genome shotgun (WGS) entry which is preliminary data.</text>
</comment>
<dbReference type="Pfam" id="PF00565">
    <property type="entry name" value="SNase"/>
    <property type="match status" value="1"/>
</dbReference>
<dbReference type="SUPFAM" id="SSF50199">
    <property type="entry name" value="Staphylococcal nuclease"/>
    <property type="match status" value="1"/>
</dbReference>
<protein>
    <submittedName>
        <fullName evidence="2">Thermonuclease family protein</fullName>
    </submittedName>
</protein>
<evidence type="ECO:0000259" key="1">
    <source>
        <dbReference type="Pfam" id="PF00565"/>
    </source>
</evidence>
<name>A0A558QRR8_9SPHN</name>
<dbReference type="EMBL" id="VNIM01000166">
    <property type="protein sequence ID" value="TVV69836.1"/>
    <property type="molecule type" value="Genomic_DNA"/>
</dbReference>
<dbReference type="InterPro" id="IPR016071">
    <property type="entry name" value="Staphylococal_nuclease_OB-fold"/>
</dbReference>
<keyword evidence="3" id="KW-1185">Reference proteome</keyword>
<feature type="domain" description="TNase-like" evidence="1">
    <location>
        <begin position="30"/>
        <end position="115"/>
    </location>
</feature>
<dbReference type="RefSeq" id="WP_145155875.1">
    <property type="nucleotide sequence ID" value="NZ_VNIM01000166.1"/>
</dbReference>
<dbReference type="AlphaFoldDB" id="A0A558QRR8"/>
<dbReference type="Proteomes" id="UP000318681">
    <property type="component" value="Unassembled WGS sequence"/>
</dbReference>
<dbReference type="InterPro" id="IPR035437">
    <property type="entry name" value="SNase_OB-fold_sf"/>
</dbReference>
<accession>A0A558QRR8</accession>
<proteinExistence type="predicted"/>
<evidence type="ECO:0000313" key="3">
    <source>
        <dbReference type="Proteomes" id="UP000318681"/>
    </source>
</evidence>
<organism evidence="2 3">
    <name type="scientific">Alterirhizorhabdus solaris</name>
    <dbReference type="NCBI Taxonomy" id="2529389"/>
    <lineage>
        <taxon>Bacteria</taxon>
        <taxon>Pseudomonadati</taxon>
        <taxon>Pseudomonadota</taxon>
        <taxon>Alphaproteobacteria</taxon>
        <taxon>Sphingomonadales</taxon>
        <taxon>Rhizorhabdaceae</taxon>
        <taxon>Alterirhizorhabdus</taxon>
    </lineage>
</organism>
<evidence type="ECO:0000313" key="2">
    <source>
        <dbReference type="EMBL" id="TVV69836.1"/>
    </source>
</evidence>